<keyword evidence="1" id="KW-0812">Transmembrane</keyword>
<gene>
    <name evidence="2" type="ORF">ACERZ8_07615</name>
</gene>
<evidence type="ECO:0000256" key="1">
    <source>
        <dbReference type="SAM" id="Phobius"/>
    </source>
</evidence>
<evidence type="ECO:0000313" key="3">
    <source>
        <dbReference type="Proteomes" id="UP001627408"/>
    </source>
</evidence>
<dbReference type="Proteomes" id="UP001627408">
    <property type="component" value="Unassembled WGS sequence"/>
</dbReference>
<sequence length="71" mass="7506">MTGIQRTLLAILAFVGIAVGLFIWFIANWDKDKTQPIGMAPGDSIIAGAIAVRFAPATAPVSSDLMRTMDA</sequence>
<evidence type="ECO:0000313" key="2">
    <source>
        <dbReference type="EMBL" id="MFL4469740.1"/>
    </source>
</evidence>
<comment type="caution">
    <text evidence="2">The sequence shown here is derived from an EMBL/GenBank/DDBJ whole genome shotgun (WGS) entry which is preliminary data.</text>
</comment>
<evidence type="ECO:0008006" key="4">
    <source>
        <dbReference type="Google" id="ProtNLM"/>
    </source>
</evidence>
<feature type="transmembrane region" description="Helical" evidence="1">
    <location>
        <begin position="7"/>
        <end position="27"/>
    </location>
</feature>
<dbReference type="RefSeq" id="WP_407591648.1">
    <property type="nucleotide sequence ID" value="NZ_JBHDIY010000002.1"/>
</dbReference>
<keyword evidence="3" id="KW-1185">Reference proteome</keyword>
<proteinExistence type="predicted"/>
<keyword evidence="1" id="KW-0472">Membrane</keyword>
<protein>
    <recommendedName>
        <fullName evidence="4">Flp pilus assembly protein CpaB</fullName>
    </recommendedName>
</protein>
<keyword evidence="1" id="KW-1133">Transmembrane helix</keyword>
<accession>A0ABW8URJ1</accession>
<organism evidence="2 3">
    <name type="scientific">Tateyamaria armeniaca</name>
    <dbReference type="NCBI Taxonomy" id="2518930"/>
    <lineage>
        <taxon>Bacteria</taxon>
        <taxon>Pseudomonadati</taxon>
        <taxon>Pseudomonadota</taxon>
        <taxon>Alphaproteobacteria</taxon>
        <taxon>Rhodobacterales</taxon>
        <taxon>Roseobacteraceae</taxon>
        <taxon>Tateyamaria</taxon>
    </lineage>
</organism>
<name>A0ABW8URJ1_9RHOB</name>
<dbReference type="EMBL" id="JBHDIY010000002">
    <property type="protein sequence ID" value="MFL4469740.1"/>
    <property type="molecule type" value="Genomic_DNA"/>
</dbReference>
<reference evidence="2 3" key="1">
    <citation type="submission" date="2024-08" db="EMBL/GenBank/DDBJ databases">
        <title>Tateyamaria sp. nov., isolated from marine algae.</title>
        <authorList>
            <person name="Choi B.J."/>
            <person name="Kim J.M."/>
            <person name="Lee J.K."/>
            <person name="Choi D.G."/>
            <person name="Bayburt H."/>
            <person name="Baek J.H."/>
            <person name="Han D.M."/>
            <person name="Jeon C.O."/>
        </authorList>
    </citation>
    <scope>NUCLEOTIDE SEQUENCE [LARGE SCALE GENOMIC DNA]</scope>
    <source>
        <strain evidence="2 3">KMU-156</strain>
    </source>
</reference>